<dbReference type="PROSITE" id="PS51257">
    <property type="entry name" value="PROKAR_LIPOPROTEIN"/>
    <property type="match status" value="1"/>
</dbReference>
<evidence type="ECO:0000313" key="1">
    <source>
        <dbReference type="EMBL" id="MDC7226536.1"/>
    </source>
</evidence>
<dbReference type="Gene3D" id="2.60.120.260">
    <property type="entry name" value="Galactose-binding domain-like"/>
    <property type="match status" value="1"/>
</dbReference>
<accession>A0AAJ1IHX7</accession>
<reference evidence="1 2" key="1">
    <citation type="submission" date="2022-12" db="EMBL/GenBank/DDBJ databases">
        <title>Metagenome assembled genome from gulf of manar.</title>
        <authorList>
            <person name="Kohli P."/>
            <person name="Pk S."/>
            <person name="Venkata Ramana C."/>
            <person name="Sasikala C."/>
        </authorList>
    </citation>
    <scope>NUCLEOTIDE SEQUENCE [LARGE SCALE GENOMIC DNA]</scope>
    <source>
        <strain evidence="1">JB008</strain>
    </source>
</reference>
<evidence type="ECO:0000313" key="2">
    <source>
        <dbReference type="Proteomes" id="UP001221217"/>
    </source>
</evidence>
<sequence>MMSKSWVFKIILVLIIIYAVGGCGDFDYFTEYDDVNLIGHTLLSDWATTQNTTYMTYESVASATAGTSGLPDSSALIYRLEINNLVPDGDFEVGPDLATSGWTAVLTTGTALLDSGPHELDGNAIYFDLSNTEYIEYDLSQMADGPVDDSLYVFRFSLQGSATGNYYFEISETSTPIINQFTPYIPNSGTNEQLAVPFDFNELTTPEFLIYDWENQVFRINFETDGKVQEGYFDNFRIVKSDQTHYLQTELTVYDSNRTDELPLISGTYRFSVYVKADPELASRPNSFDTDSVMLMVESLDPDSLTDATSMQSFDAEDYDDFTDWTEIYMDVTLQIDETEDTEEAVIRLTVSPTNSIGGALTMDAGSILISTPSLKFSSDGTF</sequence>
<protein>
    <submittedName>
        <fullName evidence="1">Uncharacterized protein</fullName>
    </submittedName>
</protein>
<comment type="caution">
    <text evidence="1">The sequence shown here is derived from an EMBL/GenBank/DDBJ whole genome shotgun (WGS) entry which is preliminary data.</text>
</comment>
<dbReference type="Proteomes" id="UP001221217">
    <property type="component" value="Unassembled WGS sequence"/>
</dbReference>
<dbReference type="EMBL" id="JAQQAL010000013">
    <property type="protein sequence ID" value="MDC7226536.1"/>
    <property type="molecule type" value="Genomic_DNA"/>
</dbReference>
<gene>
    <name evidence="1" type="ORF">PQJ61_07205</name>
</gene>
<name>A0AAJ1IHX7_9SPIO</name>
<dbReference type="AlphaFoldDB" id="A0AAJ1IHX7"/>
<organism evidence="1 2">
    <name type="scientific">Candidatus Thalassospirochaeta sargassi</name>
    <dbReference type="NCBI Taxonomy" id="3119039"/>
    <lineage>
        <taxon>Bacteria</taxon>
        <taxon>Pseudomonadati</taxon>
        <taxon>Spirochaetota</taxon>
        <taxon>Spirochaetia</taxon>
        <taxon>Spirochaetales</taxon>
        <taxon>Spirochaetaceae</taxon>
        <taxon>Candidatus Thalassospirochaeta</taxon>
    </lineage>
</organism>
<proteinExistence type="predicted"/>